<proteinExistence type="predicted"/>
<dbReference type="RefSeq" id="WP_000178252.1">
    <property type="nucleotide sequence ID" value="NC_018509.1"/>
</dbReference>
<dbReference type="EMBL" id="CP003765">
    <property type="protein sequence ID" value="AFQ30353.1"/>
    <property type="molecule type" value="Genomic_DNA"/>
</dbReference>
<dbReference type="KEGG" id="btn:BTF1_31267"/>
<reference evidence="1 2" key="1">
    <citation type="journal article" date="2013" name="Genome Announc.">
        <title>Complete Genome Sequence of Bacillus thuringiensis Serovar Israelensis Strain HD-789.</title>
        <authorList>
            <person name="Doggett N.A."/>
            <person name="Stubben C.J."/>
            <person name="Chertkov O."/>
            <person name="Bruce D.C."/>
            <person name="Detter J.C."/>
            <person name="Johnson S.L."/>
            <person name="Han C.S."/>
        </authorList>
    </citation>
    <scope>NUCLEOTIDE SEQUENCE [LARGE SCALE GENOMIC DNA]</scope>
    <source>
        <strain evidence="1 2">HD-789</strain>
    </source>
</reference>
<name>A0A9W3JVI1_BACTU</name>
<evidence type="ECO:0000313" key="2">
    <source>
        <dbReference type="Proteomes" id="UP000005257"/>
    </source>
</evidence>
<gene>
    <name evidence="1" type="ORF">BTF1_31267</name>
</gene>
<accession>A0A9W3JVI1</accession>
<geneLocation type="plasmid" evidence="1 2">
    <name>pBTHD789-2</name>
</geneLocation>
<sequence>MTMLRSSFGGHFAGSGIVQDADMRDDFIIRRGVKIDRGVSLPTDKFSSDKEGKKAFDDYCEAMSSEVTTYNMYEQTEPVAL</sequence>
<keyword evidence="1" id="KW-0614">Plasmid</keyword>
<dbReference type="AlphaFoldDB" id="A0A9W3JVI1"/>
<dbReference type="Proteomes" id="UP000005257">
    <property type="component" value="Plasmid pBTHD789-2"/>
</dbReference>
<protein>
    <submittedName>
        <fullName evidence="1">Uncharacterized protein</fullName>
    </submittedName>
</protein>
<organism evidence="1 2">
    <name type="scientific">Bacillus thuringiensis HD-789</name>
    <dbReference type="NCBI Taxonomy" id="1217737"/>
    <lineage>
        <taxon>Bacteria</taxon>
        <taxon>Bacillati</taxon>
        <taxon>Bacillota</taxon>
        <taxon>Bacilli</taxon>
        <taxon>Bacillales</taxon>
        <taxon>Bacillaceae</taxon>
        <taxon>Bacillus</taxon>
        <taxon>Bacillus cereus group</taxon>
    </lineage>
</organism>
<evidence type="ECO:0000313" key="1">
    <source>
        <dbReference type="EMBL" id="AFQ30353.1"/>
    </source>
</evidence>